<dbReference type="SUPFAM" id="SSF89796">
    <property type="entry name" value="CoA-transferase family III (CaiB/BaiF)"/>
    <property type="match status" value="1"/>
</dbReference>
<evidence type="ECO:0008006" key="5">
    <source>
        <dbReference type="Google" id="ProtNLM"/>
    </source>
</evidence>
<evidence type="ECO:0000313" key="4">
    <source>
        <dbReference type="Proteomes" id="UP000738359"/>
    </source>
</evidence>
<dbReference type="PANTHER" id="PTHR48228:SF5">
    <property type="entry name" value="ALPHA-METHYLACYL-COA RACEMASE"/>
    <property type="match status" value="1"/>
</dbReference>
<comment type="similarity">
    <text evidence="1">Belongs to the CoA-transferase III family.</text>
</comment>
<feature type="region of interest" description="Disordered" evidence="2">
    <location>
        <begin position="319"/>
        <end position="342"/>
    </location>
</feature>
<protein>
    <recommendedName>
        <fullName evidence="5">Alpha-methylacyl-CoA racemase</fullName>
    </recommendedName>
</protein>
<dbReference type="PANTHER" id="PTHR48228">
    <property type="entry name" value="SUCCINYL-COA--D-CITRAMALATE COA-TRANSFERASE"/>
    <property type="match status" value="1"/>
</dbReference>
<dbReference type="InterPro" id="IPR023606">
    <property type="entry name" value="CoA-Trfase_III_dom_1_sf"/>
</dbReference>
<dbReference type="InterPro" id="IPR044855">
    <property type="entry name" value="CoA-Trfase_III_dom3_sf"/>
</dbReference>
<evidence type="ECO:0000256" key="2">
    <source>
        <dbReference type="SAM" id="MobiDB-lite"/>
    </source>
</evidence>
<dbReference type="Pfam" id="PF02515">
    <property type="entry name" value="CoA_transf_3"/>
    <property type="match status" value="1"/>
</dbReference>
<dbReference type="AlphaFoldDB" id="A0A9P6J8B9"/>
<gene>
    <name evidence="3" type="ORF">BGZ70_005869</name>
</gene>
<keyword evidence="4" id="KW-1185">Reference proteome</keyword>
<dbReference type="Gene3D" id="3.40.50.10540">
    <property type="entry name" value="Crotonobetainyl-coa:carnitine coa-transferase, domain 1"/>
    <property type="match status" value="1"/>
</dbReference>
<organism evidence="3 4">
    <name type="scientific">Mortierella alpina</name>
    <name type="common">Oleaginous fungus</name>
    <name type="synonym">Mortierella renispora</name>
    <dbReference type="NCBI Taxonomy" id="64518"/>
    <lineage>
        <taxon>Eukaryota</taxon>
        <taxon>Fungi</taxon>
        <taxon>Fungi incertae sedis</taxon>
        <taxon>Mucoromycota</taxon>
        <taxon>Mortierellomycotina</taxon>
        <taxon>Mortierellomycetes</taxon>
        <taxon>Mortierellales</taxon>
        <taxon>Mortierellaceae</taxon>
        <taxon>Mortierella</taxon>
    </lineage>
</organism>
<dbReference type="GO" id="GO:0003824">
    <property type="term" value="F:catalytic activity"/>
    <property type="evidence" value="ECO:0007669"/>
    <property type="project" value="InterPro"/>
</dbReference>
<dbReference type="InterPro" id="IPR003673">
    <property type="entry name" value="CoA-Trfase_fam_III"/>
</dbReference>
<reference evidence="3" key="1">
    <citation type="journal article" date="2020" name="Fungal Divers.">
        <title>Resolving the Mortierellaceae phylogeny through synthesis of multi-gene phylogenetics and phylogenomics.</title>
        <authorList>
            <person name="Vandepol N."/>
            <person name="Liber J."/>
            <person name="Desiro A."/>
            <person name="Na H."/>
            <person name="Kennedy M."/>
            <person name="Barry K."/>
            <person name="Grigoriev I.V."/>
            <person name="Miller A.N."/>
            <person name="O'Donnell K."/>
            <person name="Stajich J.E."/>
            <person name="Bonito G."/>
        </authorList>
    </citation>
    <scope>NUCLEOTIDE SEQUENCE</scope>
    <source>
        <strain evidence="3">CK1249</strain>
    </source>
</reference>
<dbReference type="InterPro" id="IPR050509">
    <property type="entry name" value="CoA-transferase_III"/>
</dbReference>
<dbReference type="OrthoDB" id="16747at2759"/>
<evidence type="ECO:0000313" key="3">
    <source>
        <dbReference type="EMBL" id="KAF9964814.1"/>
    </source>
</evidence>
<evidence type="ECO:0000256" key="1">
    <source>
        <dbReference type="ARBA" id="ARBA00008383"/>
    </source>
</evidence>
<dbReference type="EMBL" id="JAAAHY010000319">
    <property type="protein sequence ID" value="KAF9964814.1"/>
    <property type="molecule type" value="Genomic_DNA"/>
</dbReference>
<dbReference type="Proteomes" id="UP000738359">
    <property type="component" value="Unassembled WGS sequence"/>
</dbReference>
<dbReference type="Gene3D" id="3.30.1540.10">
    <property type="entry name" value="formyl-coa transferase, domain 3"/>
    <property type="match status" value="1"/>
</dbReference>
<name>A0A9P6J8B9_MORAP</name>
<proteinExistence type="inferred from homology"/>
<accession>A0A9P6J8B9</accession>
<sequence>MSSTTAGTALAGLKVIEIAGLAPAPFAGKILSDFGADVIRIDRSTAVMNLDVLAQNKRSLALNLKSPQGIETLIRLCEKADVIIEPFRPGVMERLGLGPEVLLKRNPRLVYARMTGFGQQGHYAKMAGHDINYLAISGVLSTLGKHDDKPAFPINLLADFAGGGLMCALGVLLALQERARSGQGQVVDAAMIEGVSYIGSFVYNMNKAGALFQTPRGTGQLDGGAPFYDTYKTKDGLYMAVGAIESEFYELLLQGLGLDTEKDKLPEQMDTRGWPRLRDLFTTIFLSKTQEEWVKVFDLTDACVTPVLDYYSMPTPAPAPRLLRTPAKGQQQQQQQEGSSAEEEIFLEVGGQSRDILVEAGFSEQEIRELVAKNAVAGTGLEKASL</sequence>
<feature type="compositionally biased region" description="Low complexity" evidence="2">
    <location>
        <begin position="320"/>
        <end position="336"/>
    </location>
</feature>
<comment type="caution">
    <text evidence="3">The sequence shown here is derived from an EMBL/GenBank/DDBJ whole genome shotgun (WGS) entry which is preliminary data.</text>
</comment>